<dbReference type="InterPro" id="IPR003265">
    <property type="entry name" value="HhH-GPD_domain"/>
</dbReference>
<feature type="region of interest" description="Disordered" evidence="1">
    <location>
        <begin position="269"/>
        <end position="297"/>
    </location>
</feature>
<dbReference type="InterPro" id="IPR023170">
    <property type="entry name" value="HhH_base_excis_C"/>
</dbReference>
<sequence length="649" mass="72597">MLGALALARGVVATHGRTIWAPNSSCLTQVSRTQYSWIAKMLPERRSRRVGARASVVADKKFSTPLKHSTLTKAEIKRASAIFSDAEDHYSSSELSGNSSEDCASEKFERRRRDPQLDTVRRKLSFGPKSRSTSKKSNEVEVKTLCTTYRARKVRGAEQKPVSVDEMVKPEPVDNAVECDRMKLEVGADISVGPQTRNSKRLRSNLEGSCGKVSELVEDSVKQESLDEVKDVEDLRPRRRKNVKPLQSNVKSEEEQFAELVKEKAHTSRVLQRRKLDQSAKGASTEELNKSRRQPRKELDQFISTTSTDLILADASKTINSGTGRNLSLEKASVALSISAPYIGPYPSHVRPYPEECEAARDLLSALHGHLPEYERHKKSCPTMEPSNLLLEAADDRGDGDATCATVSSASELAVIVRVAKVKDEVAVPAEYPRVRRSVLDSLVGTLLSQNTTDTNSRRAFASLKSKYPTWEEVYKADPKDVEECIRCGGLAETKASRILGILKTLAEERGKLCMEYLRHMSNEEIKSELSRFKGVGPKTVACVLMFHLQREEFPVDTHVFRISKALGWVPANADREKTYLHLNQRIPDHLKFDIHCLFVTHGKKCPNCAKRRMKKSRVVDCPLVNWSARVLKSRCNPSVLLLKGSEES</sequence>
<dbReference type="PANTHER" id="PTHR47203:SF1">
    <property type="entry name" value="HYPOTHETICAL BASE EXCISION DNA REPAIR PROTEIN (EUROFUNG)"/>
    <property type="match status" value="1"/>
</dbReference>
<comment type="caution">
    <text evidence="3">The sequence shown here is derived from an EMBL/GenBank/DDBJ whole genome shotgun (WGS) entry which is preliminary data.</text>
</comment>
<evidence type="ECO:0000313" key="4">
    <source>
        <dbReference type="Proteomes" id="UP001605036"/>
    </source>
</evidence>
<feature type="region of interest" description="Disordered" evidence="1">
    <location>
        <begin position="90"/>
        <end position="139"/>
    </location>
</feature>
<reference evidence="3 4" key="1">
    <citation type="submission" date="2024-09" db="EMBL/GenBank/DDBJ databases">
        <title>Chromosome-scale assembly of Riccia fluitans.</title>
        <authorList>
            <person name="Paukszto L."/>
            <person name="Sawicki J."/>
            <person name="Karawczyk K."/>
            <person name="Piernik-Szablinska J."/>
            <person name="Szczecinska M."/>
            <person name="Mazdziarz M."/>
        </authorList>
    </citation>
    <scope>NUCLEOTIDE SEQUENCE [LARGE SCALE GENOMIC DNA]</scope>
    <source>
        <strain evidence="3">Rf_01</strain>
        <tissue evidence="3">Aerial parts of the thallus</tissue>
    </source>
</reference>
<dbReference type="Pfam" id="PF00730">
    <property type="entry name" value="HhH-GPD"/>
    <property type="match status" value="1"/>
</dbReference>
<accession>A0ABD1XZ26</accession>
<name>A0ABD1XZ26_9MARC</name>
<keyword evidence="4" id="KW-1185">Reference proteome</keyword>
<dbReference type="Gene3D" id="1.10.1670.10">
    <property type="entry name" value="Helix-hairpin-Helix base-excision DNA repair enzymes (C-terminal)"/>
    <property type="match status" value="1"/>
</dbReference>
<protein>
    <recommendedName>
        <fullName evidence="2">HhH-GPD domain-containing protein</fullName>
    </recommendedName>
</protein>
<dbReference type="SMART" id="SM00478">
    <property type="entry name" value="ENDO3c"/>
    <property type="match status" value="1"/>
</dbReference>
<feature type="compositionally biased region" description="Basic and acidic residues" evidence="1">
    <location>
        <begin position="104"/>
        <end position="121"/>
    </location>
</feature>
<evidence type="ECO:0000259" key="2">
    <source>
        <dbReference type="SMART" id="SM00478"/>
    </source>
</evidence>
<dbReference type="Gene3D" id="1.10.340.30">
    <property type="entry name" value="Hypothetical protein, domain 2"/>
    <property type="match status" value="1"/>
</dbReference>
<gene>
    <name evidence="3" type="ORF">R1flu_025905</name>
</gene>
<evidence type="ECO:0000256" key="1">
    <source>
        <dbReference type="SAM" id="MobiDB-lite"/>
    </source>
</evidence>
<dbReference type="GO" id="GO:0140097">
    <property type="term" value="F:catalytic activity, acting on DNA"/>
    <property type="evidence" value="ECO:0007669"/>
    <property type="project" value="UniProtKB-ARBA"/>
</dbReference>
<dbReference type="Proteomes" id="UP001605036">
    <property type="component" value="Unassembled WGS sequence"/>
</dbReference>
<evidence type="ECO:0000313" key="3">
    <source>
        <dbReference type="EMBL" id="KAL2614213.1"/>
    </source>
</evidence>
<feature type="domain" description="HhH-GPD" evidence="2">
    <location>
        <begin position="448"/>
        <end position="605"/>
    </location>
</feature>
<organism evidence="3 4">
    <name type="scientific">Riccia fluitans</name>
    <dbReference type="NCBI Taxonomy" id="41844"/>
    <lineage>
        <taxon>Eukaryota</taxon>
        <taxon>Viridiplantae</taxon>
        <taxon>Streptophyta</taxon>
        <taxon>Embryophyta</taxon>
        <taxon>Marchantiophyta</taxon>
        <taxon>Marchantiopsida</taxon>
        <taxon>Marchantiidae</taxon>
        <taxon>Marchantiales</taxon>
        <taxon>Ricciaceae</taxon>
        <taxon>Riccia</taxon>
    </lineage>
</organism>
<dbReference type="InterPro" id="IPR011257">
    <property type="entry name" value="DNA_glycosylase"/>
</dbReference>
<proteinExistence type="predicted"/>
<dbReference type="SUPFAM" id="SSF48150">
    <property type="entry name" value="DNA-glycosylase"/>
    <property type="match status" value="1"/>
</dbReference>
<dbReference type="CDD" id="cd00056">
    <property type="entry name" value="ENDO3c"/>
    <property type="match status" value="1"/>
</dbReference>
<dbReference type="AlphaFoldDB" id="A0ABD1XZ26"/>
<dbReference type="PANTHER" id="PTHR47203">
    <property type="match status" value="1"/>
</dbReference>
<dbReference type="EMBL" id="JBHFFA010000007">
    <property type="protein sequence ID" value="KAL2614213.1"/>
    <property type="molecule type" value="Genomic_DNA"/>
</dbReference>
<dbReference type="GO" id="GO:0016787">
    <property type="term" value="F:hydrolase activity"/>
    <property type="evidence" value="ECO:0007669"/>
    <property type="project" value="UniProtKB-ARBA"/>
</dbReference>